<feature type="chain" id="PRO_5047086437" description="PepSY domain-containing protein" evidence="1">
    <location>
        <begin position="22"/>
        <end position="99"/>
    </location>
</feature>
<evidence type="ECO:0000313" key="3">
    <source>
        <dbReference type="Proteomes" id="UP000603317"/>
    </source>
</evidence>
<dbReference type="Gene3D" id="3.10.450.40">
    <property type="match status" value="1"/>
</dbReference>
<reference evidence="3" key="1">
    <citation type="journal article" date="2019" name="Int. J. Syst. Evol. Microbiol.">
        <title>The Global Catalogue of Microorganisms (GCM) 10K type strain sequencing project: providing services to taxonomists for standard genome sequencing and annotation.</title>
        <authorList>
            <consortium name="The Broad Institute Genomics Platform"/>
            <consortium name="The Broad Institute Genome Sequencing Center for Infectious Disease"/>
            <person name="Wu L."/>
            <person name="Ma J."/>
        </authorList>
    </citation>
    <scope>NUCLEOTIDE SEQUENCE [LARGE SCALE GENOMIC DNA]</scope>
    <source>
        <strain evidence="3">CGMCC 1.15297</strain>
    </source>
</reference>
<dbReference type="EMBL" id="BMID01000001">
    <property type="protein sequence ID" value="GGA05950.1"/>
    <property type="molecule type" value="Genomic_DNA"/>
</dbReference>
<keyword evidence="3" id="KW-1185">Reference proteome</keyword>
<protein>
    <recommendedName>
        <fullName evidence="4">PepSY domain-containing protein</fullName>
    </recommendedName>
</protein>
<accession>A0ABQ1FCD2</accession>
<organism evidence="2 3">
    <name type="scientific">Blastomonas marina</name>
    <dbReference type="NCBI Taxonomy" id="1867408"/>
    <lineage>
        <taxon>Bacteria</taxon>
        <taxon>Pseudomonadati</taxon>
        <taxon>Pseudomonadota</taxon>
        <taxon>Alphaproteobacteria</taxon>
        <taxon>Sphingomonadales</taxon>
        <taxon>Sphingomonadaceae</taxon>
        <taxon>Blastomonas</taxon>
    </lineage>
</organism>
<dbReference type="Proteomes" id="UP000603317">
    <property type="component" value="Unassembled WGS sequence"/>
</dbReference>
<comment type="caution">
    <text evidence="2">The sequence shown here is derived from an EMBL/GenBank/DDBJ whole genome shotgun (WGS) entry which is preliminary data.</text>
</comment>
<dbReference type="RefSeq" id="WP_188642080.1">
    <property type="nucleotide sequence ID" value="NZ_BMID01000001.1"/>
</dbReference>
<proteinExistence type="predicted"/>
<name>A0ABQ1FCD2_9SPHN</name>
<evidence type="ECO:0000256" key="1">
    <source>
        <dbReference type="SAM" id="SignalP"/>
    </source>
</evidence>
<sequence>MFRILGLSLALTLALPSAAQAQSRDEQVEARKEMRAGRQLTLDEIHRRVVPQFERKGMEYITFEWDNSAKVYRLKFFDDRQVVWVDVDARTGRVLRIRR</sequence>
<evidence type="ECO:0000313" key="2">
    <source>
        <dbReference type="EMBL" id="GGA05950.1"/>
    </source>
</evidence>
<feature type="signal peptide" evidence="1">
    <location>
        <begin position="1"/>
        <end position="21"/>
    </location>
</feature>
<gene>
    <name evidence="2" type="ORF">GCM10010923_14730</name>
</gene>
<keyword evidence="1" id="KW-0732">Signal</keyword>
<evidence type="ECO:0008006" key="4">
    <source>
        <dbReference type="Google" id="ProtNLM"/>
    </source>
</evidence>